<sequence>MDIKPPKYTIGPSPGKPDPNRPPRSPSPITFRGSKLGKRHSDTVSLRNKFRTRDGHRPLTVESNGR</sequence>
<dbReference type="HOGENOM" id="CLU_2831472_0_0_1"/>
<protein>
    <submittedName>
        <fullName evidence="2">Uncharacterized protein</fullName>
    </submittedName>
</protein>
<reference evidence="3" key="2">
    <citation type="submission" date="2015-01" db="EMBL/GenBank/DDBJ databases">
        <title>Evolutionary Origins and Diversification of the Mycorrhizal Mutualists.</title>
        <authorList>
            <consortium name="DOE Joint Genome Institute"/>
            <consortium name="Mycorrhizal Genomics Consortium"/>
            <person name="Kohler A."/>
            <person name="Kuo A."/>
            <person name="Nagy L.G."/>
            <person name="Floudas D."/>
            <person name="Copeland A."/>
            <person name="Barry K.W."/>
            <person name="Cichocki N."/>
            <person name="Veneault-Fourrey C."/>
            <person name="LaButti K."/>
            <person name="Lindquist E.A."/>
            <person name="Lipzen A."/>
            <person name="Lundell T."/>
            <person name="Morin E."/>
            <person name="Murat C."/>
            <person name="Riley R."/>
            <person name="Ohm R."/>
            <person name="Sun H."/>
            <person name="Tunlid A."/>
            <person name="Henrissat B."/>
            <person name="Grigoriev I.V."/>
            <person name="Hibbett D.S."/>
            <person name="Martin F."/>
        </authorList>
    </citation>
    <scope>NUCLEOTIDE SEQUENCE [LARGE SCALE GENOMIC DNA]</scope>
    <source>
        <strain evidence="3">h7</strain>
    </source>
</reference>
<feature type="compositionally biased region" description="Pro residues" evidence="1">
    <location>
        <begin position="14"/>
        <end position="26"/>
    </location>
</feature>
<feature type="compositionally biased region" description="Basic and acidic residues" evidence="1">
    <location>
        <begin position="51"/>
        <end position="66"/>
    </location>
</feature>
<evidence type="ECO:0000256" key="1">
    <source>
        <dbReference type="SAM" id="MobiDB-lite"/>
    </source>
</evidence>
<evidence type="ECO:0000313" key="3">
    <source>
        <dbReference type="Proteomes" id="UP000053424"/>
    </source>
</evidence>
<keyword evidence="3" id="KW-1185">Reference proteome</keyword>
<accession>A0A0C2XA02</accession>
<evidence type="ECO:0000313" key="2">
    <source>
        <dbReference type="EMBL" id="KIM34853.1"/>
    </source>
</evidence>
<organism evidence="2 3">
    <name type="scientific">Hebeloma cylindrosporum</name>
    <dbReference type="NCBI Taxonomy" id="76867"/>
    <lineage>
        <taxon>Eukaryota</taxon>
        <taxon>Fungi</taxon>
        <taxon>Dikarya</taxon>
        <taxon>Basidiomycota</taxon>
        <taxon>Agaricomycotina</taxon>
        <taxon>Agaricomycetes</taxon>
        <taxon>Agaricomycetidae</taxon>
        <taxon>Agaricales</taxon>
        <taxon>Agaricineae</taxon>
        <taxon>Hymenogastraceae</taxon>
        <taxon>Hebeloma</taxon>
    </lineage>
</organism>
<dbReference type="EMBL" id="KN831850">
    <property type="protein sequence ID" value="KIM34853.1"/>
    <property type="molecule type" value="Genomic_DNA"/>
</dbReference>
<reference evidence="2 3" key="1">
    <citation type="submission" date="2014-04" db="EMBL/GenBank/DDBJ databases">
        <authorList>
            <consortium name="DOE Joint Genome Institute"/>
            <person name="Kuo A."/>
            <person name="Gay G."/>
            <person name="Dore J."/>
            <person name="Kohler A."/>
            <person name="Nagy L.G."/>
            <person name="Floudas D."/>
            <person name="Copeland A."/>
            <person name="Barry K.W."/>
            <person name="Cichocki N."/>
            <person name="Veneault-Fourrey C."/>
            <person name="LaButti K."/>
            <person name="Lindquist E.A."/>
            <person name="Lipzen A."/>
            <person name="Lundell T."/>
            <person name="Morin E."/>
            <person name="Murat C."/>
            <person name="Sun H."/>
            <person name="Tunlid A."/>
            <person name="Henrissat B."/>
            <person name="Grigoriev I.V."/>
            <person name="Hibbett D.S."/>
            <person name="Martin F."/>
            <person name="Nordberg H.P."/>
            <person name="Cantor M.N."/>
            <person name="Hua S.X."/>
        </authorList>
    </citation>
    <scope>NUCLEOTIDE SEQUENCE [LARGE SCALE GENOMIC DNA]</scope>
    <source>
        <strain evidence="3">h7</strain>
    </source>
</reference>
<gene>
    <name evidence="2" type="ORF">M413DRAFT_450030</name>
</gene>
<name>A0A0C2XA02_HEBCY</name>
<dbReference type="AlphaFoldDB" id="A0A0C2XA02"/>
<feature type="region of interest" description="Disordered" evidence="1">
    <location>
        <begin position="1"/>
        <end position="66"/>
    </location>
</feature>
<proteinExistence type="predicted"/>
<dbReference type="Proteomes" id="UP000053424">
    <property type="component" value="Unassembled WGS sequence"/>
</dbReference>